<dbReference type="Pfam" id="PF25583">
    <property type="entry name" value="WCX"/>
    <property type="match status" value="1"/>
</dbReference>
<dbReference type="PROSITE" id="PS52050">
    <property type="entry name" value="WYL"/>
    <property type="match status" value="1"/>
</dbReference>
<evidence type="ECO:0000259" key="1">
    <source>
        <dbReference type="Pfam" id="PF25583"/>
    </source>
</evidence>
<dbReference type="OrthoDB" id="9772503at2"/>
<dbReference type="Proteomes" id="UP000198558">
    <property type="component" value="Unassembled WGS sequence"/>
</dbReference>
<protein>
    <submittedName>
        <fullName evidence="2">WYL domain-containing protein</fullName>
    </submittedName>
</protein>
<feature type="domain" description="WCX" evidence="1">
    <location>
        <begin position="316"/>
        <end position="349"/>
    </location>
</feature>
<dbReference type="EMBL" id="FOIN01000004">
    <property type="protein sequence ID" value="SET25655.1"/>
    <property type="molecule type" value="Genomic_DNA"/>
</dbReference>
<name>A0A1I0D218_9FIRM</name>
<organism evidence="2 3">
    <name type="scientific">Thomasclavelia cocleata</name>
    <dbReference type="NCBI Taxonomy" id="69824"/>
    <lineage>
        <taxon>Bacteria</taxon>
        <taxon>Bacillati</taxon>
        <taxon>Bacillota</taxon>
        <taxon>Erysipelotrichia</taxon>
        <taxon>Erysipelotrichales</taxon>
        <taxon>Coprobacillaceae</taxon>
        <taxon>Thomasclavelia</taxon>
    </lineage>
</organism>
<dbReference type="RefSeq" id="WP_092352521.1">
    <property type="nucleotide sequence ID" value="NZ_CANSQN010000011.1"/>
</dbReference>
<sequence length="355" mass="41497">MGDISNGTRILLTEYLLKRLTDENHALSREELISKISELGTTISSNTIKADIESIKAFNDIIKEYQDTLLYPYKTNVSCSVDYTTKQKKGAFVEKTYYSDIELIILTRLLKKCLSLDDSSNSKLIEKVLSDTSLHKINQYHLLDNLNDENEQIQILSCLEKIINAINNYACISFKRLDYVVNDNELKEAVAGKVIMMYPTNIDIINNQIYVVGYHINNGEDLELEYYRINRITELRVVRTPKYVQKRIAPFKNQVWQSNDPLGVSKDVVINVQIRVYAVNSNKVFELLHDRFKDSVFIVNQFHQFIDISIENVIYDDDLVKWFLQLANYIEVFKPLELRDKIKEEIRQMNMMYRS</sequence>
<keyword evidence="3" id="KW-1185">Reference proteome</keyword>
<gene>
    <name evidence="2" type="ORF">SAMN04489758_104100</name>
</gene>
<dbReference type="InterPro" id="IPR057727">
    <property type="entry name" value="WCX_dom"/>
</dbReference>
<reference evidence="3" key="1">
    <citation type="submission" date="2016-10" db="EMBL/GenBank/DDBJ databases">
        <authorList>
            <person name="Varghese N."/>
            <person name="Submissions S."/>
        </authorList>
    </citation>
    <scope>NUCLEOTIDE SEQUENCE [LARGE SCALE GENOMIC DNA]</scope>
    <source>
        <strain evidence="3">DSM 1551</strain>
    </source>
</reference>
<dbReference type="GeneID" id="78287719"/>
<evidence type="ECO:0000313" key="2">
    <source>
        <dbReference type="EMBL" id="SET25655.1"/>
    </source>
</evidence>
<dbReference type="AlphaFoldDB" id="A0A1I0D218"/>
<accession>A0A1I0D218</accession>
<evidence type="ECO:0000313" key="3">
    <source>
        <dbReference type="Proteomes" id="UP000198558"/>
    </source>
</evidence>
<proteinExistence type="predicted"/>